<feature type="non-terminal residue" evidence="1">
    <location>
        <position position="1"/>
    </location>
</feature>
<sequence>VFSKYKLECFPEAKLCDHTINLKHIFKQKKGHITPLSAPEREEISSFIDEQLREGYIRPSKSLMMSPVFFVPKKDGKKHMIMDYFYLSKYTVKNALFAAFDQSANRQIG</sequence>
<dbReference type="InterPro" id="IPR043502">
    <property type="entry name" value="DNA/RNA_pol_sf"/>
</dbReference>
<protein>
    <recommendedName>
        <fullName evidence="3">Reverse transcriptase domain-containing protein</fullName>
    </recommendedName>
</protein>
<gene>
    <name evidence="1" type="ORF">SERLA73DRAFT_45399</name>
</gene>
<accession>F8PI48</accession>
<dbReference type="InterPro" id="IPR053134">
    <property type="entry name" value="RNA-dir_DNA_polymerase"/>
</dbReference>
<dbReference type="Proteomes" id="UP000008063">
    <property type="component" value="Unassembled WGS sequence"/>
</dbReference>
<dbReference type="STRING" id="936435.F8PI48"/>
<organism evidence="2">
    <name type="scientific">Serpula lacrymans var. lacrymans (strain S7.3)</name>
    <name type="common">Dry rot fungus</name>
    <dbReference type="NCBI Taxonomy" id="936435"/>
    <lineage>
        <taxon>Eukaryota</taxon>
        <taxon>Fungi</taxon>
        <taxon>Dikarya</taxon>
        <taxon>Basidiomycota</taxon>
        <taxon>Agaricomycotina</taxon>
        <taxon>Agaricomycetes</taxon>
        <taxon>Agaricomycetidae</taxon>
        <taxon>Boletales</taxon>
        <taxon>Coniophorineae</taxon>
        <taxon>Serpulaceae</taxon>
        <taxon>Serpula</taxon>
    </lineage>
</organism>
<keyword evidence="2" id="KW-1185">Reference proteome</keyword>
<dbReference type="Gene3D" id="3.10.10.10">
    <property type="entry name" value="HIV Type 1 Reverse Transcriptase, subunit A, domain 1"/>
    <property type="match status" value="1"/>
</dbReference>
<proteinExistence type="predicted"/>
<reference evidence="2" key="1">
    <citation type="journal article" date="2011" name="Science">
        <title>The plant cell wall-decomposing machinery underlies the functional diversity of forest fungi.</title>
        <authorList>
            <person name="Eastwood D.C."/>
            <person name="Floudas D."/>
            <person name="Binder M."/>
            <person name="Majcherczyk A."/>
            <person name="Schneider P."/>
            <person name="Aerts A."/>
            <person name="Asiegbu F.O."/>
            <person name="Baker S.E."/>
            <person name="Barry K."/>
            <person name="Bendiksby M."/>
            <person name="Blumentritt M."/>
            <person name="Coutinho P.M."/>
            <person name="Cullen D."/>
            <person name="de Vries R.P."/>
            <person name="Gathman A."/>
            <person name="Goodell B."/>
            <person name="Henrissat B."/>
            <person name="Ihrmark K."/>
            <person name="Kauserud H."/>
            <person name="Kohler A."/>
            <person name="LaButti K."/>
            <person name="Lapidus A."/>
            <person name="Lavin J.L."/>
            <person name="Lee Y.-H."/>
            <person name="Lindquist E."/>
            <person name="Lilly W."/>
            <person name="Lucas S."/>
            <person name="Morin E."/>
            <person name="Murat C."/>
            <person name="Oguiza J.A."/>
            <person name="Park J."/>
            <person name="Pisabarro A.G."/>
            <person name="Riley R."/>
            <person name="Rosling A."/>
            <person name="Salamov A."/>
            <person name="Schmidt O."/>
            <person name="Schmutz J."/>
            <person name="Skrede I."/>
            <person name="Stenlid J."/>
            <person name="Wiebenga A."/>
            <person name="Xie X."/>
            <person name="Kuees U."/>
            <person name="Hibbett D.S."/>
            <person name="Hoffmeister D."/>
            <person name="Hoegberg N."/>
            <person name="Martin F."/>
            <person name="Grigoriev I.V."/>
            <person name="Watkinson S.C."/>
        </authorList>
    </citation>
    <scope>NUCLEOTIDE SEQUENCE [LARGE SCALE GENOMIC DNA]</scope>
    <source>
        <strain evidence="2">strain S7.3</strain>
    </source>
</reference>
<evidence type="ECO:0000313" key="2">
    <source>
        <dbReference type="Proteomes" id="UP000008063"/>
    </source>
</evidence>
<name>F8PI48_SERL3</name>
<dbReference type="EMBL" id="GL945474">
    <property type="protein sequence ID" value="EGO04626.1"/>
    <property type="molecule type" value="Genomic_DNA"/>
</dbReference>
<dbReference type="HOGENOM" id="CLU_000384_42_4_1"/>
<dbReference type="OMA" id="CDHTINL"/>
<dbReference type="InParanoid" id="F8PI48"/>
<dbReference type="PANTHER" id="PTHR24559:SF444">
    <property type="entry name" value="REVERSE TRANSCRIPTASE DOMAIN-CONTAINING PROTEIN"/>
    <property type="match status" value="1"/>
</dbReference>
<evidence type="ECO:0000313" key="1">
    <source>
        <dbReference type="EMBL" id="EGO04626.1"/>
    </source>
</evidence>
<dbReference type="AlphaFoldDB" id="F8PI48"/>
<dbReference type="SUPFAM" id="SSF56672">
    <property type="entry name" value="DNA/RNA polymerases"/>
    <property type="match status" value="1"/>
</dbReference>
<dbReference type="PANTHER" id="PTHR24559">
    <property type="entry name" value="TRANSPOSON TY3-I GAG-POL POLYPROTEIN"/>
    <property type="match status" value="1"/>
</dbReference>
<evidence type="ECO:0008006" key="3">
    <source>
        <dbReference type="Google" id="ProtNLM"/>
    </source>
</evidence>